<dbReference type="PANTHER" id="PTHR40055:SF1">
    <property type="entry name" value="TRANSCRIPTIONAL REGULATOR YGIV-RELATED"/>
    <property type="match status" value="1"/>
</dbReference>
<keyword evidence="3" id="KW-1185">Reference proteome</keyword>
<accession>A0A920BVB1</accession>
<protein>
    <submittedName>
        <fullName evidence="2">DNA gyrase inhibitor</fullName>
    </submittedName>
</protein>
<dbReference type="AlphaFoldDB" id="A0A920BVB1"/>
<evidence type="ECO:0000259" key="1">
    <source>
        <dbReference type="SMART" id="SM00871"/>
    </source>
</evidence>
<dbReference type="InterPro" id="IPR010499">
    <property type="entry name" value="AraC_E-bd"/>
</dbReference>
<sequence length="148" mass="16854">MNMKVEILPNYRLAYMRRVGPYGPGNNEVMARLKTWALENNLMSSAILFGIPQDNPQVTQPEKCRYDVGIVITKAYQLDDSIAEQTFSGGKYAIYLVKHTEESLQQAWSEIFPLLQNSGHQIDKKPIVERYSAEMLAHGYCELCVPIL</sequence>
<dbReference type="SMART" id="SM00871">
    <property type="entry name" value="AraC_E_bind"/>
    <property type="match status" value="1"/>
</dbReference>
<dbReference type="RefSeq" id="WP_095314565.1">
    <property type="nucleotide sequence ID" value="NZ_BORC01000006.1"/>
</dbReference>
<organism evidence="2 3">
    <name type="scientific">Robertmurraya siralis</name>
    <dbReference type="NCBI Taxonomy" id="77777"/>
    <lineage>
        <taxon>Bacteria</taxon>
        <taxon>Bacillati</taxon>
        <taxon>Bacillota</taxon>
        <taxon>Bacilli</taxon>
        <taxon>Bacillales</taxon>
        <taxon>Bacillaceae</taxon>
        <taxon>Robertmurraya</taxon>
    </lineage>
</organism>
<dbReference type="InterPro" id="IPR050908">
    <property type="entry name" value="SmbC-like"/>
</dbReference>
<dbReference type="InterPro" id="IPR011256">
    <property type="entry name" value="Reg_factor_effector_dom_sf"/>
</dbReference>
<dbReference type="Pfam" id="PF06445">
    <property type="entry name" value="GyrI-like"/>
    <property type="match status" value="1"/>
</dbReference>
<name>A0A920BVB1_9BACI</name>
<dbReference type="PANTHER" id="PTHR40055">
    <property type="entry name" value="TRANSCRIPTIONAL REGULATOR YGIV-RELATED"/>
    <property type="match status" value="1"/>
</dbReference>
<gene>
    <name evidence="2" type="ORF">J27TS8_33740</name>
</gene>
<dbReference type="EMBL" id="BORC01000006">
    <property type="protein sequence ID" value="GIN63381.1"/>
    <property type="molecule type" value="Genomic_DNA"/>
</dbReference>
<reference evidence="2" key="1">
    <citation type="submission" date="2021-03" db="EMBL/GenBank/DDBJ databases">
        <title>Antimicrobial resistance genes in bacteria isolated from Japanese honey, and their potential for conferring macrolide and lincosamide resistance in the American foulbrood pathogen Paenibacillus larvae.</title>
        <authorList>
            <person name="Okamoto M."/>
            <person name="Kumagai M."/>
            <person name="Kanamori H."/>
            <person name="Takamatsu D."/>
        </authorList>
    </citation>
    <scope>NUCLEOTIDE SEQUENCE</scope>
    <source>
        <strain evidence="2">J27TS8</strain>
    </source>
</reference>
<comment type="caution">
    <text evidence="2">The sequence shown here is derived from an EMBL/GenBank/DDBJ whole genome shotgun (WGS) entry which is preliminary data.</text>
</comment>
<dbReference type="SUPFAM" id="SSF55136">
    <property type="entry name" value="Probable bacterial effector-binding domain"/>
    <property type="match status" value="1"/>
</dbReference>
<feature type="domain" description="AraC effector-binding" evidence="1">
    <location>
        <begin position="1"/>
        <end position="148"/>
    </location>
</feature>
<dbReference type="OrthoDB" id="5337216at2"/>
<dbReference type="Proteomes" id="UP000682111">
    <property type="component" value="Unassembled WGS sequence"/>
</dbReference>
<dbReference type="Gene3D" id="3.20.80.10">
    <property type="entry name" value="Regulatory factor, effector binding domain"/>
    <property type="match status" value="1"/>
</dbReference>
<proteinExistence type="predicted"/>
<evidence type="ECO:0000313" key="3">
    <source>
        <dbReference type="Proteomes" id="UP000682111"/>
    </source>
</evidence>
<dbReference type="InterPro" id="IPR029442">
    <property type="entry name" value="GyrI-like"/>
</dbReference>
<evidence type="ECO:0000313" key="2">
    <source>
        <dbReference type="EMBL" id="GIN63381.1"/>
    </source>
</evidence>